<dbReference type="Proteomes" id="UP001634394">
    <property type="component" value="Unassembled WGS sequence"/>
</dbReference>
<dbReference type="EMBL" id="JBJQND010000013">
    <property type="protein sequence ID" value="KAL3857065.1"/>
    <property type="molecule type" value="Genomic_DNA"/>
</dbReference>
<keyword evidence="3" id="KW-0067">ATP-binding</keyword>
<comment type="caution">
    <text evidence="4">The sequence shown here is derived from an EMBL/GenBank/DDBJ whole genome shotgun (WGS) entry which is preliminary data.</text>
</comment>
<dbReference type="Gene3D" id="3.30.420.40">
    <property type="match status" value="1"/>
</dbReference>
<sequence>MDKSKEEPAVVIALDIGSSHSGYAYQFRGDFTDKTGVIHVSRNWNTYNETFKTSSCLLLERKTQMRIVIGENAEMRYSRICDEGKQFDFLFFKKFKMILYREDFRINDNTKNQAEDYTGEHVPFTLVMSKFIGGLLEHCYKKLEIYDEQKAKAKAEGTEQAQKIDDTNIRWVITVPAIWNDVAKGAMRKSAIDAGIRSDQLILALEPEAAALYRMSLSSQERFRMNKLGNVGSKFMVVDMGGGTIDITAVEVLEKDQLKQIMAAHGGPWGAQRINDAFSQLVTEVFKTKDGSPFASCTRADLFKMEIEFERQKVGLRGNLEPDEEYIKLPLPEKVWKELKEVIIKDEDNKYAHYFEKTEDGLYFKPNIISEKLFGESLQVIMTYLQSIIRTENAQIVLVGGFAESGIVKDKFAEVFPSRSINVPGNPFYAVLKGADLYGQDPDILKSRISRFTYVPDVCVPFNPAEDPSEKKMVNSTGRILCKDVFSIHVRSNQVVFLNEEQPAQAYNPLEKDQKQMRCDIYQTESVEPKYVTDAGCEKIVVILIEMPDVTGGTNRKVEVTMIYGGTELRVKCVDETTGKEFKTSINYH</sequence>
<keyword evidence="5" id="KW-1185">Reference proteome</keyword>
<keyword evidence="2" id="KW-0547">Nucleotide-binding</keyword>
<dbReference type="PANTHER" id="PTHR14187">
    <property type="entry name" value="ALPHA KINASE/ELONGATION FACTOR 2 KINASE"/>
    <property type="match status" value="1"/>
</dbReference>
<evidence type="ECO:0000256" key="3">
    <source>
        <dbReference type="ARBA" id="ARBA00022840"/>
    </source>
</evidence>
<evidence type="ECO:0000313" key="4">
    <source>
        <dbReference type="EMBL" id="KAL3857065.1"/>
    </source>
</evidence>
<dbReference type="AlphaFoldDB" id="A0ABD3V932"/>
<evidence type="ECO:0008006" key="6">
    <source>
        <dbReference type="Google" id="ProtNLM"/>
    </source>
</evidence>
<proteinExistence type="inferred from homology"/>
<dbReference type="InterPro" id="IPR043129">
    <property type="entry name" value="ATPase_NBD"/>
</dbReference>
<gene>
    <name evidence="4" type="ORF">ACJMK2_011761</name>
</gene>
<dbReference type="PANTHER" id="PTHR14187:SF5">
    <property type="entry name" value="HEAT SHOCK 70 KDA PROTEIN 12A"/>
    <property type="match status" value="1"/>
</dbReference>
<dbReference type="Pfam" id="PF00012">
    <property type="entry name" value="HSP70"/>
    <property type="match status" value="1"/>
</dbReference>
<evidence type="ECO:0000256" key="2">
    <source>
        <dbReference type="ARBA" id="ARBA00022741"/>
    </source>
</evidence>
<dbReference type="GO" id="GO:0005524">
    <property type="term" value="F:ATP binding"/>
    <property type="evidence" value="ECO:0007669"/>
    <property type="project" value="UniProtKB-KW"/>
</dbReference>
<reference evidence="4 5" key="1">
    <citation type="submission" date="2024-11" db="EMBL/GenBank/DDBJ databases">
        <title>Chromosome-level genome assembly of the freshwater bivalve Anodonta woodiana.</title>
        <authorList>
            <person name="Chen X."/>
        </authorList>
    </citation>
    <scope>NUCLEOTIDE SEQUENCE [LARGE SCALE GENOMIC DNA]</scope>
    <source>
        <strain evidence="4">MN2024</strain>
        <tissue evidence="4">Gills</tissue>
    </source>
</reference>
<comment type="similarity">
    <text evidence="1">Belongs to the heat shock protein 70 family.</text>
</comment>
<evidence type="ECO:0000256" key="1">
    <source>
        <dbReference type="ARBA" id="ARBA00007381"/>
    </source>
</evidence>
<name>A0ABD3V932_SINWO</name>
<dbReference type="SUPFAM" id="SSF53067">
    <property type="entry name" value="Actin-like ATPase domain"/>
    <property type="match status" value="2"/>
</dbReference>
<evidence type="ECO:0000313" key="5">
    <source>
        <dbReference type="Proteomes" id="UP001634394"/>
    </source>
</evidence>
<accession>A0ABD3V932</accession>
<organism evidence="4 5">
    <name type="scientific">Sinanodonta woodiana</name>
    <name type="common">Chinese pond mussel</name>
    <name type="synonym">Anodonta woodiana</name>
    <dbReference type="NCBI Taxonomy" id="1069815"/>
    <lineage>
        <taxon>Eukaryota</taxon>
        <taxon>Metazoa</taxon>
        <taxon>Spiralia</taxon>
        <taxon>Lophotrochozoa</taxon>
        <taxon>Mollusca</taxon>
        <taxon>Bivalvia</taxon>
        <taxon>Autobranchia</taxon>
        <taxon>Heteroconchia</taxon>
        <taxon>Palaeoheterodonta</taxon>
        <taxon>Unionida</taxon>
        <taxon>Unionoidea</taxon>
        <taxon>Unionidae</taxon>
        <taxon>Unioninae</taxon>
        <taxon>Sinanodonta</taxon>
    </lineage>
</organism>
<protein>
    <recommendedName>
        <fullName evidence="6">Heat shock 70 kDa protein 12A</fullName>
    </recommendedName>
</protein>
<dbReference type="InterPro" id="IPR013126">
    <property type="entry name" value="Hsp_70_fam"/>
</dbReference>